<evidence type="ECO:0000313" key="2">
    <source>
        <dbReference type="Proteomes" id="UP000033187"/>
    </source>
</evidence>
<accession>A0A0D6JJ93</accession>
<protein>
    <submittedName>
        <fullName evidence="1">Uncharacterized protein</fullName>
    </submittedName>
</protein>
<keyword evidence="2" id="KW-1185">Reference proteome</keyword>
<dbReference type="AlphaFoldDB" id="A0A0D6JJ93"/>
<dbReference type="KEGG" id="fil:BN1229_v1_2491"/>
<sequence length="82" mass="8784">MIAWGHMWHFSRASAFVSEEFVHGDMVSAPLHVGSDAGEIGMPLSGGFAGRAEYNIDLSFSVSGGCTVRDRLSSRRIAVAVK</sequence>
<reference evidence="2" key="1">
    <citation type="submission" date="2015-02" db="EMBL/GenBank/DDBJ databases">
        <authorList>
            <person name="Chooi Y.-H."/>
        </authorList>
    </citation>
    <scope>NUCLEOTIDE SEQUENCE [LARGE SCALE GENOMIC DNA]</scope>
    <source>
        <strain evidence="2">strain Y</strain>
    </source>
</reference>
<proteinExistence type="predicted"/>
<dbReference type="KEGG" id="fiy:BN1229_v1_3424"/>
<name>A0A0D6JJ93_9HYPH</name>
<evidence type="ECO:0000313" key="1">
    <source>
        <dbReference type="EMBL" id="CPR21991.1"/>
    </source>
</evidence>
<dbReference type="Proteomes" id="UP000033187">
    <property type="component" value="Chromosome 1"/>
</dbReference>
<organism evidence="1 2">
    <name type="scientific">Candidatus Filomicrobium marinum</name>
    <dbReference type="NCBI Taxonomy" id="1608628"/>
    <lineage>
        <taxon>Bacteria</taxon>
        <taxon>Pseudomonadati</taxon>
        <taxon>Pseudomonadota</taxon>
        <taxon>Alphaproteobacteria</taxon>
        <taxon>Hyphomicrobiales</taxon>
        <taxon>Hyphomicrobiaceae</taxon>
        <taxon>Filomicrobium</taxon>
    </lineage>
</organism>
<dbReference type="EMBL" id="LN829119">
    <property type="protein sequence ID" value="CPR21991.1"/>
    <property type="molecule type" value="Genomic_DNA"/>
</dbReference>
<gene>
    <name evidence="1" type="ORF">YBN1229_v1_3424</name>
</gene>